<proteinExistence type="predicted"/>
<keyword evidence="4" id="KW-1185">Reference proteome</keyword>
<feature type="domain" description="DUF218" evidence="2">
    <location>
        <begin position="87"/>
        <end position="253"/>
    </location>
</feature>
<dbReference type="PANTHER" id="PTHR30336">
    <property type="entry name" value="INNER MEMBRANE PROTEIN, PROBABLE PERMEASE"/>
    <property type="match status" value="1"/>
</dbReference>
<dbReference type="InterPro" id="IPR051599">
    <property type="entry name" value="Cell_Envelope_Assoc"/>
</dbReference>
<evidence type="ECO:0000313" key="3">
    <source>
        <dbReference type="EMBL" id="APW38229.1"/>
    </source>
</evidence>
<dbReference type="InterPro" id="IPR003848">
    <property type="entry name" value="DUF218"/>
</dbReference>
<dbReference type="STRING" id="1842727.RD110_14320"/>
<dbReference type="CDD" id="cd06259">
    <property type="entry name" value="YdcF-like"/>
    <property type="match status" value="1"/>
</dbReference>
<dbReference type="GO" id="GO:0005886">
    <property type="term" value="C:plasma membrane"/>
    <property type="evidence" value="ECO:0007669"/>
    <property type="project" value="TreeGrafter"/>
</dbReference>
<dbReference type="OrthoDB" id="9809813at2"/>
<reference evidence="3 4" key="1">
    <citation type="submission" date="2017-01" db="EMBL/GenBank/DDBJ databases">
        <authorList>
            <person name="Mah S.A."/>
            <person name="Swanson W.J."/>
            <person name="Moy G.W."/>
            <person name="Vacquier V.D."/>
        </authorList>
    </citation>
    <scope>NUCLEOTIDE SEQUENCE [LARGE SCALE GENOMIC DNA]</scope>
    <source>
        <strain evidence="3 4">DCY110</strain>
    </source>
</reference>
<name>A0A1P8JWU3_9BURK</name>
<dbReference type="KEGG" id="rhy:RD110_14320"/>
<dbReference type="Gene3D" id="3.40.50.620">
    <property type="entry name" value="HUPs"/>
    <property type="match status" value="1"/>
</dbReference>
<feature type="transmembrane region" description="Helical" evidence="1">
    <location>
        <begin position="12"/>
        <end position="32"/>
    </location>
</feature>
<dbReference type="PANTHER" id="PTHR30336:SF4">
    <property type="entry name" value="ENVELOPE BIOGENESIS FACTOR ELYC"/>
    <property type="match status" value="1"/>
</dbReference>
<sequence>MQLAELKPILTTLVLPPAGPLLLAALGWLLVLRRRRSGHLLIVSALAALWLLSCNAVAIGLAAHLLPQSQPLAPATTAATLQARQTQAIVVLGSGILPQAPEYGQAQPTADAAARLRYGAWLARQSRLPLAFAGGIGWAAQGEAMPSEGEVSRHFVSGDYGIELRWVDDQSRDTSENARQMFELLSKAGVTRIALVTSSWHMPRSVLAFERAGFAVLPAPTAFAVAQQRPLLEWLPSLHGLLGSQRVLREWLGLWVARL</sequence>
<dbReference type="Proteomes" id="UP000186609">
    <property type="component" value="Chromosome"/>
</dbReference>
<evidence type="ECO:0000313" key="4">
    <source>
        <dbReference type="Proteomes" id="UP000186609"/>
    </source>
</evidence>
<keyword evidence="1" id="KW-0812">Transmembrane</keyword>
<organism evidence="3 4">
    <name type="scientific">Rhodoferax koreensis</name>
    <dbReference type="NCBI Taxonomy" id="1842727"/>
    <lineage>
        <taxon>Bacteria</taxon>
        <taxon>Pseudomonadati</taxon>
        <taxon>Pseudomonadota</taxon>
        <taxon>Betaproteobacteria</taxon>
        <taxon>Burkholderiales</taxon>
        <taxon>Comamonadaceae</taxon>
        <taxon>Rhodoferax</taxon>
    </lineage>
</organism>
<evidence type="ECO:0000256" key="1">
    <source>
        <dbReference type="SAM" id="Phobius"/>
    </source>
</evidence>
<dbReference type="GO" id="GO:0043164">
    <property type="term" value="P:Gram-negative-bacterium-type cell wall biogenesis"/>
    <property type="evidence" value="ECO:0007669"/>
    <property type="project" value="TreeGrafter"/>
</dbReference>
<dbReference type="GO" id="GO:0000270">
    <property type="term" value="P:peptidoglycan metabolic process"/>
    <property type="evidence" value="ECO:0007669"/>
    <property type="project" value="TreeGrafter"/>
</dbReference>
<keyword evidence="1" id="KW-0472">Membrane</keyword>
<dbReference type="EMBL" id="CP019236">
    <property type="protein sequence ID" value="APW38229.1"/>
    <property type="molecule type" value="Genomic_DNA"/>
</dbReference>
<evidence type="ECO:0000259" key="2">
    <source>
        <dbReference type="Pfam" id="PF02698"/>
    </source>
</evidence>
<dbReference type="AlphaFoldDB" id="A0A1P8JWU3"/>
<dbReference type="InterPro" id="IPR014729">
    <property type="entry name" value="Rossmann-like_a/b/a_fold"/>
</dbReference>
<dbReference type="Pfam" id="PF02698">
    <property type="entry name" value="DUF218"/>
    <property type="match status" value="1"/>
</dbReference>
<keyword evidence="1" id="KW-1133">Transmembrane helix</keyword>
<accession>A0A1P8JWU3</accession>
<gene>
    <name evidence="3" type="ORF">RD110_14320</name>
</gene>
<feature type="transmembrane region" description="Helical" evidence="1">
    <location>
        <begin position="39"/>
        <end position="66"/>
    </location>
</feature>
<dbReference type="RefSeq" id="WP_076200108.1">
    <property type="nucleotide sequence ID" value="NZ_CP019236.1"/>
</dbReference>
<protein>
    <recommendedName>
        <fullName evidence="2">DUF218 domain-containing protein</fullName>
    </recommendedName>
</protein>